<accession>A0A1W1BN99</accession>
<dbReference type="AlphaFoldDB" id="A0A1W1BN99"/>
<reference evidence="2" key="1">
    <citation type="submission" date="2016-10" db="EMBL/GenBank/DDBJ databases">
        <authorList>
            <person name="de Groot N.N."/>
        </authorList>
    </citation>
    <scope>NUCLEOTIDE SEQUENCE</scope>
</reference>
<dbReference type="InterPro" id="IPR023155">
    <property type="entry name" value="Cyt_c-552/4"/>
</dbReference>
<proteinExistence type="predicted"/>
<sequence length="373" mass="42869">MNFFLSILITIISINSFLFTQDKYLDNHSCNECHETIYKEYKLSAHSNNYFTNELHRAIADKASLSKYECASCHMPMADNISDLISGKAKPDKNNKTHTDGVSCYFCHTIAYVKNSHYSNKNIKARQAKGYKPTIYGRLINPDDSDKHTSTNNPVYGKKVCMGCHSHKLNDNNVTIFRAMKEKDDSLSCISCHMPEISGGAEKIDKRARGRHASHKFLGIRDKSFRATGMDINISIEDNSLEIKIKNKTTHPLIIQPARVKFFRITIERDEEIIWRNYKKYPKEDKQAYFSYNFKNGNKKVIIPAKATSSTFNNLDAKEERVLKYQIDSIKKGDTVKVELFVKLAKDECMSIIEIDKNINKAILMKSVKKSWF</sequence>
<feature type="domain" description="Cytochrome c-552/4" evidence="1">
    <location>
        <begin position="30"/>
        <end position="109"/>
    </location>
</feature>
<dbReference type="EMBL" id="FPHG01000027">
    <property type="protein sequence ID" value="SFV54967.1"/>
    <property type="molecule type" value="Genomic_DNA"/>
</dbReference>
<evidence type="ECO:0000259" key="1">
    <source>
        <dbReference type="Pfam" id="PF13435"/>
    </source>
</evidence>
<dbReference type="SUPFAM" id="SSF48695">
    <property type="entry name" value="Multiheme cytochromes"/>
    <property type="match status" value="1"/>
</dbReference>
<dbReference type="InterPro" id="IPR036280">
    <property type="entry name" value="Multihaem_cyt_sf"/>
</dbReference>
<protein>
    <recommendedName>
        <fullName evidence="1">Cytochrome c-552/4 domain-containing protein</fullName>
    </recommendedName>
</protein>
<evidence type="ECO:0000313" key="2">
    <source>
        <dbReference type="EMBL" id="SFV54967.1"/>
    </source>
</evidence>
<gene>
    <name evidence="2" type="ORF">MNB_SV-9-21</name>
</gene>
<dbReference type="Gene3D" id="1.10.1130.10">
    <property type="entry name" value="Flavocytochrome C3, Chain A"/>
    <property type="match status" value="1"/>
</dbReference>
<name>A0A1W1BN99_9ZZZZ</name>
<organism evidence="2">
    <name type="scientific">hydrothermal vent metagenome</name>
    <dbReference type="NCBI Taxonomy" id="652676"/>
    <lineage>
        <taxon>unclassified sequences</taxon>
        <taxon>metagenomes</taxon>
        <taxon>ecological metagenomes</taxon>
    </lineage>
</organism>
<dbReference type="Pfam" id="PF13435">
    <property type="entry name" value="Cytochrome_C554"/>
    <property type="match status" value="1"/>
</dbReference>